<accession>A0ABU4RK62</accession>
<dbReference type="RefSeq" id="WP_230002411.1">
    <property type="nucleotide sequence ID" value="NZ_CP087134.1"/>
</dbReference>
<comment type="caution">
    <text evidence="1">The sequence shown here is derived from an EMBL/GenBank/DDBJ whole genome shotgun (WGS) entry which is preliminary data.</text>
</comment>
<sequence>MLDNEKAETLTSVLASVFGTTGGVLAVLPSALGVSIPTVSVPIFSSEFGIWDLLFGISALADGTSTIE</sequence>
<keyword evidence="2" id="KW-1185">Reference proteome</keyword>
<evidence type="ECO:0008006" key="3">
    <source>
        <dbReference type="Google" id="ProtNLM"/>
    </source>
</evidence>
<reference evidence="1 2" key="1">
    <citation type="submission" date="2023-11" db="EMBL/GenBank/DDBJ databases">
        <title>Unpublished Manusciprt.</title>
        <authorList>
            <person name="Saticioglu I.B."/>
            <person name="Ay H."/>
            <person name="Ajmi N."/>
            <person name="Altun S."/>
            <person name="Duman M."/>
        </authorList>
    </citation>
    <scope>NUCLEOTIDE SEQUENCE [LARGE SCALE GENOMIC DNA]</scope>
    <source>
        <strain evidence="1 2">Fl-318</strain>
    </source>
</reference>
<evidence type="ECO:0000313" key="1">
    <source>
        <dbReference type="EMBL" id="MDX6191875.1"/>
    </source>
</evidence>
<name>A0ABU4RK62_9FLAO</name>
<organism evidence="1 2">
    <name type="scientific">Flavobacterium cupriresistens</name>
    <dbReference type="NCBI Taxonomy" id="2893885"/>
    <lineage>
        <taxon>Bacteria</taxon>
        <taxon>Pseudomonadati</taxon>
        <taxon>Bacteroidota</taxon>
        <taxon>Flavobacteriia</taxon>
        <taxon>Flavobacteriales</taxon>
        <taxon>Flavobacteriaceae</taxon>
        <taxon>Flavobacterium</taxon>
    </lineage>
</organism>
<protein>
    <recommendedName>
        <fullName evidence="3">Tripartite tricarboxylate transporter permease</fullName>
    </recommendedName>
</protein>
<evidence type="ECO:0000313" key="2">
    <source>
        <dbReference type="Proteomes" id="UP001273350"/>
    </source>
</evidence>
<dbReference type="EMBL" id="JAWXVI010000013">
    <property type="protein sequence ID" value="MDX6191875.1"/>
    <property type="molecule type" value="Genomic_DNA"/>
</dbReference>
<gene>
    <name evidence="1" type="ORF">SGQ83_21150</name>
</gene>
<proteinExistence type="predicted"/>
<dbReference type="Proteomes" id="UP001273350">
    <property type="component" value="Unassembled WGS sequence"/>
</dbReference>